<organism evidence="2 3">
    <name type="scientific">Comamonas flocculans</name>
    <dbReference type="NCBI Taxonomy" id="2597701"/>
    <lineage>
        <taxon>Bacteria</taxon>
        <taxon>Pseudomonadati</taxon>
        <taxon>Pseudomonadota</taxon>
        <taxon>Betaproteobacteria</taxon>
        <taxon>Burkholderiales</taxon>
        <taxon>Comamonadaceae</taxon>
        <taxon>Comamonas</taxon>
    </lineage>
</organism>
<name>A0A5B8RXG4_9BURK</name>
<dbReference type="RefSeq" id="WP_146913864.1">
    <property type="nucleotide sequence ID" value="NZ_CP042344.1"/>
</dbReference>
<dbReference type="AlphaFoldDB" id="A0A5B8RXG4"/>
<evidence type="ECO:0008006" key="4">
    <source>
        <dbReference type="Google" id="ProtNLM"/>
    </source>
</evidence>
<accession>A0A5B8RXG4</accession>
<dbReference type="EMBL" id="CP042344">
    <property type="protein sequence ID" value="QEA14261.1"/>
    <property type="molecule type" value="Genomic_DNA"/>
</dbReference>
<proteinExistence type="predicted"/>
<sequence>MSRAAIALAALVLALAAGAAGYARGHADGKAAEAARQDAATVKAMGEQLQAHADLLKRSNVASQAMRAAATRLESANQQTTREMSDALFATAPSRTDCMFPDGVMRGLGAARDRAAQAAASGIRGALPAAATAAQEHAGRPDRP</sequence>
<keyword evidence="1" id="KW-0732">Signal</keyword>
<dbReference type="OrthoDB" id="8913800at2"/>
<protein>
    <recommendedName>
        <fullName evidence="4">DUF2570 domain-containing protein</fullName>
    </recommendedName>
</protein>
<gene>
    <name evidence="2" type="ORF">FOZ74_15160</name>
</gene>
<feature type="signal peptide" evidence="1">
    <location>
        <begin position="1"/>
        <end position="19"/>
    </location>
</feature>
<dbReference type="Proteomes" id="UP000321199">
    <property type="component" value="Chromosome"/>
</dbReference>
<dbReference type="KEGG" id="cof:FOZ74_15160"/>
<feature type="chain" id="PRO_5022846377" description="DUF2570 domain-containing protein" evidence="1">
    <location>
        <begin position="20"/>
        <end position="144"/>
    </location>
</feature>
<evidence type="ECO:0000256" key="1">
    <source>
        <dbReference type="SAM" id="SignalP"/>
    </source>
</evidence>
<evidence type="ECO:0000313" key="2">
    <source>
        <dbReference type="EMBL" id="QEA14261.1"/>
    </source>
</evidence>
<evidence type="ECO:0000313" key="3">
    <source>
        <dbReference type="Proteomes" id="UP000321199"/>
    </source>
</evidence>
<keyword evidence="3" id="KW-1185">Reference proteome</keyword>
<reference evidence="2 3" key="1">
    <citation type="submission" date="2019-07" db="EMBL/GenBank/DDBJ databases">
        <title>Complete genome sequence of Comamonas sp. NLF 7-7 isolated from livestock.</title>
        <authorList>
            <person name="Kim D.H."/>
            <person name="Kim J.G."/>
        </authorList>
    </citation>
    <scope>NUCLEOTIDE SEQUENCE [LARGE SCALE GENOMIC DNA]</scope>
    <source>
        <strain evidence="2 3">NLF 7-7</strain>
    </source>
</reference>